<dbReference type="AlphaFoldDB" id="A0A0L1JLA2"/>
<comment type="caution">
    <text evidence="1">The sequence shown here is derived from an EMBL/GenBank/DDBJ whole genome shotgun (WGS) entry which is preliminary data.</text>
</comment>
<name>A0A0L1JLA2_9RHOB</name>
<dbReference type="EMBL" id="AQQZ01000008">
    <property type="protein sequence ID" value="KNG92529.1"/>
    <property type="molecule type" value="Genomic_DNA"/>
</dbReference>
<reference evidence="1 2" key="1">
    <citation type="journal article" date="2015" name="Int. J. Syst. Evol. Microbiol.">
        <title>Aestuariivita atlantica sp. nov., isolated from deep sea sediment of the Atlantic Ocean.</title>
        <authorList>
            <person name="Li G."/>
            <person name="Lai Q."/>
            <person name="Du Y."/>
            <person name="Liu X."/>
            <person name="Sun F."/>
            <person name="Shao Z."/>
        </authorList>
    </citation>
    <scope>NUCLEOTIDE SEQUENCE [LARGE SCALE GENOMIC DNA]</scope>
    <source>
        <strain evidence="1 2">22II-S11-z3</strain>
    </source>
</reference>
<sequence>MHKLAISLAALAALSACETPDGQRATAGALTGATAALILDGNVATATAAGAAAGALCDDVGLCP</sequence>
<dbReference type="RefSeq" id="WP_050531912.1">
    <property type="nucleotide sequence ID" value="NZ_AQQZ01000008.1"/>
</dbReference>
<evidence type="ECO:0000313" key="1">
    <source>
        <dbReference type="EMBL" id="KNG92529.1"/>
    </source>
</evidence>
<dbReference type="STRING" id="1317121.ATO11_15970"/>
<dbReference type="PROSITE" id="PS51257">
    <property type="entry name" value="PROKAR_LIPOPROTEIN"/>
    <property type="match status" value="1"/>
</dbReference>
<organism evidence="1 2">
    <name type="scientific">Pseudaestuariivita atlantica</name>
    <dbReference type="NCBI Taxonomy" id="1317121"/>
    <lineage>
        <taxon>Bacteria</taxon>
        <taxon>Pseudomonadati</taxon>
        <taxon>Pseudomonadota</taxon>
        <taxon>Alphaproteobacteria</taxon>
        <taxon>Rhodobacterales</taxon>
        <taxon>Paracoccaceae</taxon>
        <taxon>Pseudaestuariivita</taxon>
    </lineage>
</organism>
<proteinExistence type="predicted"/>
<protein>
    <recommendedName>
        <fullName evidence="3">Lipoprotein</fullName>
    </recommendedName>
</protein>
<evidence type="ECO:0000313" key="2">
    <source>
        <dbReference type="Proteomes" id="UP000036938"/>
    </source>
</evidence>
<keyword evidence="2" id="KW-1185">Reference proteome</keyword>
<accession>A0A0L1JLA2</accession>
<gene>
    <name evidence="1" type="ORF">ATO11_15970</name>
</gene>
<dbReference type="Proteomes" id="UP000036938">
    <property type="component" value="Unassembled WGS sequence"/>
</dbReference>
<evidence type="ECO:0008006" key="3">
    <source>
        <dbReference type="Google" id="ProtNLM"/>
    </source>
</evidence>